<evidence type="ECO:0000256" key="9">
    <source>
        <dbReference type="ARBA" id="ARBA00023098"/>
    </source>
</evidence>
<dbReference type="InterPro" id="IPR020834">
    <property type="entry name" value="LipOase_CS"/>
</dbReference>
<name>A0A218XKY8_PUNGR</name>
<comment type="caution">
    <text evidence="16">The sequence shown here is derived from an EMBL/GenBank/DDBJ whole genome shotgun (WGS) entry which is preliminary data.</text>
</comment>
<keyword evidence="2 12" id="KW-0444">Lipid biosynthesis</keyword>
<evidence type="ECO:0000256" key="8">
    <source>
        <dbReference type="ARBA" id="ARBA00023004"/>
    </source>
</evidence>
<dbReference type="Gene3D" id="2.60.60.20">
    <property type="entry name" value="PLAT/LH2 domain"/>
    <property type="match status" value="1"/>
</dbReference>
<dbReference type="InterPro" id="IPR042057">
    <property type="entry name" value="Lipoxy_PLAT/LH2"/>
</dbReference>
<organism evidence="16 17">
    <name type="scientific">Punica granatum</name>
    <name type="common">Pomegranate</name>
    <dbReference type="NCBI Taxonomy" id="22663"/>
    <lineage>
        <taxon>Eukaryota</taxon>
        <taxon>Viridiplantae</taxon>
        <taxon>Streptophyta</taxon>
        <taxon>Embryophyta</taxon>
        <taxon>Tracheophyta</taxon>
        <taxon>Spermatophyta</taxon>
        <taxon>Magnoliopsida</taxon>
        <taxon>eudicotyledons</taxon>
        <taxon>Gunneridae</taxon>
        <taxon>Pentapetalae</taxon>
        <taxon>rosids</taxon>
        <taxon>malvids</taxon>
        <taxon>Myrtales</taxon>
        <taxon>Lythraceae</taxon>
        <taxon>Punica</taxon>
    </lineage>
</organism>
<dbReference type="InterPro" id="IPR013819">
    <property type="entry name" value="LipOase_C"/>
</dbReference>
<dbReference type="PROSITE" id="PS00081">
    <property type="entry name" value="LIPOXYGENASE_2"/>
    <property type="match status" value="1"/>
</dbReference>
<dbReference type="Gene3D" id="3.10.450.60">
    <property type="match status" value="1"/>
</dbReference>
<gene>
    <name evidence="16" type="ORF">CDL15_Pgr018980</name>
</gene>
<dbReference type="InterPro" id="IPR027433">
    <property type="entry name" value="Lipoxygenase_dom_3"/>
</dbReference>
<dbReference type="InterPro" id="IPR001024">
    <property type="entry name" value="PLAT/LH2_dom"/>
</dbReference>
<evidence type="ECO:0000256" key="3">
    <source>
        <dbReference type="ARBA" id="ARBA00022723"/>
    </source>
</evidence>
<keyword evidence="5" id="KW-0276">Fatty acid metabolism</keyword>
<dbReference type="GO" id="GO:0046872">
    <property type="term" value="F:metal ion binding"/>
    <property type="evidence" value="ECO:0007669"/>
    <property type="project" value="UniProtKB-UniRule"/>
</dbReference>
<evidence type="ECO:0000256" key="2">
    <source>
        <dbReference type="ARBA" id="ARBA00022516"/>
    </source>
</evidence>
<protein>
    <recommendedName>
        <fullName evidence="12">Lipoxygenase</fullName>
        <ecNumber evidence="12">1.13.11.-</ecNumber>
    </recommendedName>
</protein>
<evidence type="ECO:0000256" key="5">
    <source>
        <dbReference type="ARBA" id="ARBA00022832"/>
    </source>
</evidence>
<evidence type="ECO:0000256" key="4">
    <source>
        <dbReference type="ARBA" id="ARBA00022767"/>
    </source>
</evidence>
<dbReference type="GO" id="GO:0034440">
    <property type="term" value="P:lipid oxidation"/>
    <property type="evidence" value="ECO:0007669"/>
    <property type="project" value="InterPro"/>
</dbReference>
<dbReference type="FunFam" id="1.20.245.10:FF:000002">
    <property type="entry name" value="Lipoxygenase"/>
    <property type="match status" value="1"/>
</dbReference>
<dbReference type="CDD" id="cd01751">
    <property type="entry name" value="PLAT_LH2"/>
    <property type="match status" value="1"/>
</dbReference>
<evidence type="ECO:0000256" key="13">
    <source>
        <dbReference type="SAM" id="MobiDB-lite"/>
    </source>
</evidence>
<keyword evidence="6" id="KW-0223">Dioxygenase</keyword>
<dbReference type="InterPro" id="IPR036226">
    <property type="entry name" value="LipOase_C_sf"/>
</dbReference>
<dbReference type="Pfam" id="PF01477">
    <property type="entry name" value="PLAT"/>
    <property type="match status" value="1"/>
</dbReference>
<dbReference type="SMART" id="SM00308">
    <property type="entry name" value="LH2"/>
    <property type="match status" value="1"/>
</dbReference>
<dbReference type="EC" id="1.13.11.-" evidence="12"/>
<dbReference type="FunFam" id="4.10.375.10:FF:000001">
    <property type="entry name" value="Lipoxygenase"/>
    <property type="match status" value="1"/>
</dbReference>
<evidence type="ECO:0000259" key="15">
    <source>
        <dbReference type="PROSITE" id="PS51393"/>
    </source>
</evidence>
<evidence type="ECO:0000256" key="12">
    <source>
        <dbReference type="RuleBase" id="RU003975"/>
    </source>
</evidence>
<comment type="similarity">
    <text evidence="1 12">Belongs to the lipoxygenase family.</text>
</comment>
<dbReference type="PANTHER" id="PTHR11771">
    <property type="entry name" value="LIPOXYGENASE"/>
    <property type="match status" value="1"/>
</dbReference>
<dbReference type="PRINTS" id="PR00087">
    <property type="entry name" value="LIPOXYGENASE"/>
</dbReference>
<evidence type="ECO:0000313" key="16">
    <source>
        <dbReference type="EMBL" id="OWM85356.1"/>
    </source>
</evidence>
<evidence type="ECO:0000259" key="14">
    <source>
        <dbReference type="PROSITE" id="PS50095"/>
    </source>
</evidence>
<dbReference type="Gene3D" id="4.10.372.10">
    <property type="entry name" value="Lipoxygenase-1, Domain 3"/>
    <property type="match status" value="1"/>
</dbReference>
<accession>A0A218XKY8</accession>
<dbReference type="GO" id="GO:0006633">
    <property type="term" value="P:fatty acid biosynthetic process"/>
    <property type="evidence" value="ECO:0007669"/>
    <property type="project" value="UniProtKB-KW"/>
</dbReference>
<dbReference type="PROSITE" id="PS51393">
    <property type="entry name" value="LIPOXYGENASE_3"/>
    <property type="match status" value="2"/>
</dbReference>
<keyword evidence="8" id="KW-0408">Iron</keyword>
<dbReference type="Proteomes" id="UP000197138">
    <property type="component" value="Unassembled WGS sequence"/>
</dbReference>
<dbReference type="PROSITE" id="PS50095">
    <property type="entry name" value="PLAT"/>
    <property type="match status" value="1"/>
</dbReference>
<dbReference type="Gene3D" id="4.10.375.10">
    <property type="entry name" value="Lipoxygenase-1, Domain 2"/>
    <property type="match status" value="1"/>
</dbReference>
<dbReference type="EMBL" id="MTKT01001276">
    <property type="protein sequence ID" value="OWM85356.1"/>
    <property type="molecule type" value="Genomic_DNA"/>
</dbReference>
<keyword evidence="3" id="KW-0479">Metal-binding</keyword>
<evidence type="ECO:0000256" key="11">
    <source>
        <dbReference type="PROSITE-ProRule" id="PRU00152"/>
    </source>
</evidence>
<keyword evidence="9" id="KW-0443">Lipid metabolism</keyword>
<dbReference type="InterPro" id="IPR001246">
    <property type="entry name" value="LipOase_plant"/>
</dbReference>
<dbReference type="InterPro" id="IPR036392">
    <property type="entry name" value="PLAT/LH2_dom_sf"/>
</dbReference>
<feature type="domain" description="PLAT" evidence="14">
    <location>
        <begin position="42"/>
        <end position="169"/>
    </location>
</feature>
<dbReference type="Pfam" id="PF00305">
    <property type="entry name" value="Lipoxygenase"/>
    <property type="match status" value="2"/>
</dbReference>
<evidence type="ECO:0000256" key="6">
    <source>
        <dbReference type="ARBA" id="ARBA00022964"/>
    </source>
</evidence>
<comment type="function">
    <text evidence="12">Plant lipoxygenase may be involved in a number of diverse aspects of plant physiology including growth and development, pest resistance, and senescence or responses to wounding.</text>
</comment>
<feature type="domain" description="Lipoxygenase" evidence="15">
    <location>
        <begin position="854"/>
        <end position="970"/>
    </location>
</feature>
<evidence type="ECO:0000313" key="17">
    <source>
        <dbReference type="Proteomes" id="UP000197138"/>
    </source>
</evidence>
<feature type="region of interest" description="Disordered" evidence="13">
    <location>
        <begin position="223"/>
        <end position="254"/>
    </location>
</feature>
<dbReference type="Gene3D" id="1.20.245.10">
    <property type="entry name" value="Lipoxygenase-1, Domain 5"/>
    <property type="match status" value="2"/>
</dbReference>
<evidence type="ECO:0000256" key="7">
    <source>
        <dbReference type="ARBA" id="ARBA00023002"/>
    </source>
</evidence>
<evidence type="ECO:0000256" key="1">
    <source>
        <dbReference type="ARBA" id="ARBA00009419"/>
    </source>
</evidence>
<comment type="caution">
    <text evidence="11">Lacks conserved residue(s) required for the propagation of feature annotation.</text>
</comment>
<sequence>MSEDSSVKSLADENGSKKMKCELGTRTVKGKVVLGQPNLADLATGVHVSALDWFHELLGHRVSLQLISAVTPDPENKLRGKLGKPAPLENWNKTLAPSKDNERAFDVTFDWDEEMGVPGAFLIRNNHHNEFLLKTVTVEDVPGHGQVHFVCDSWVYPAHRYENDRIFFANKAYLPHETPEPLLRYRVEELENLRGDGTGERKEWDRIYDYACYNDLSEPGKGPDYIRPTLGGSTEYPYPRRNRTGRPPTKEDPRVESRIPLLNSMSIYVPRDERFGQIKMSDLLAFAIKSIVHFLKPGIQGLCGGEFDSFDDIMKLYEGGIKLPKGHFVESFRESIPSEMLKEILRADGDRLFKFPKPQVIKEDKSAWATDEEFAREMLAGVDPNVICRLKEFPPTSKLNPENDLKMKEYLEKNLDGLSIYEAIKKNKLYILDHYDTLMPFLRGINETSTKTYATRTLLFLKEDGTLKPLAIELSLPHPDGDEFGVISDVITPVEEDGIQRTLWQIAKAYVSVNDSGYHQLISHWLKTHAVIEPFIIATNRQLSVLHPIHKLLHPHFRDTMNINAFGRQTLINAGGALEMTVFPAKYSLVMSSAAYKDWVFPEQALPADLIKRGLAVEDEKSPHGVRLLIEDYPFAVDGLEVWSAIKAWVRDYCCFYYKNEEAVQRDPELQSWWKELREEGHADMKDKPWWPRMESRDELIQTCTIIIWVASALHAAINFGQYPFGGYMPNRPATTRRVLPKEGTPEYEELRTNPEKAFLKTVTSQPLTVLGISLVEILSKHASDEVYLGQRDTPDWTSDEVPKEAFLRFGKRLREIEERITEMNSDPQWKNRTGPVKMPYTLLYPSSEEGTPEYEELRTNPEKAFLKTVTSQPLTVLGISLVEILSKHASDEVYLGQRDTPDWTSDEVPKEAFLRFGKRLREIEERITEMNSDPQWKNRTGPVKMPYTLLYPSSEVGLTAKGIPNSISI</sequence>
<keyword evidence="10 12" id="KW-0275">Fatty acid biosynthesis</keyword>
<keyword evidence="4 12" id="KW-0925">Oxylipin biosynthesis</keyword>
<dbReference type="UniPathway" id="UPA00382"/>
<dbReference type="GO" id="GO:0016702">
    <property type="term" value="F:oxidoreductase activity, acting on single donors with incorporation of molecular oxygen, incorporation of two atoms of oxygen"/>
    <property type="evidence" value="ECO:0007669"/>
    <property type="project" value="InterPro"/>
</dbReference>
<dbReference type="AlphaFoldDB" id="A0A218XKY8"/>
<proteinExistence type="inferred from homology"/>
<reference evidence="17" key="1">
    <citation type="journal article" date="2017" name="Plant J.">
        <title>The pomegranate (Punica granatum L.) genome and the genomics of punicalagin biosynthesis.</title>
        <authorList>
            <person name="Qin G."/>
            <person name="Xu C."/>
            <person name="Ming R."/>
            <person name="Tang H."/>
            <person name="Guyot R."/>
            <person name="Kramer E.M."/>
            <person name="Hu Y."/>
            <person name="Yi X."/>
            <person name="Qi Y."/>
            <person name="Xu X."/>
            <person name="Gao Z."/>
            <person name="Pan H."/>
            <person name="Jian J."/>
            <person name="Tian Y."/>
            <person name="Yue Z."/>
            <person name="Xu Y."/>
        </authorList>
    </citation>
    <scope>NUCLEOTIDE SEQUENCE [LARGE SCALE GENOMIC DNA]</scope>
    <source>
        <strain evidence="17">cv. Dabenzi</strain>
    </source>
</reference>
<comment type="pathway">
    <text evidence="12">Lipid metabolism; oxylipin biosynthesis.</text>
</comment>
<dbReference type="SUPFAM" id="SSF49723">
    <property type="entry name" value="Lipase/lipooxygenase domain (PLAT/LH2 domain)"/>
    <property type="match status" value="1"/>
</dbReference>
<dbReference type="SUPFAM" id="SSF48484">
    <property type="entry name" value="Lipoxigenase"/>
    <property type="match status" value="2"/>
</dbReference>
<keyword evidence="7" id="KW-0560">Oxidoreductase</keyword>
<dbReference type="GO" id="GO:0031408">
    <property type="term" value="P:oxylipin biosynthetic process"/>
    <property type="evidence" value="ECO:0007669"/>
    <property type="project" value="UniProtKB-UniRule"/>
</dbReference>
<dbReference type="InterPro" id="IPR000907">
    <property type="entry name" value="LipOase"/>
</dbReference>
<dbReference type="PRINTS" id="PR00468">
    <property type="entry name" value="PLTLPOXGNASE"/>
</dbReference>
<feature type="domain" description="Lipoxygenase" evidence="15">
    <location>
        <begin position="172"/>
        <end position="858"/>
    </location>
</feature>
<evidence type="ECO:0000256" key="10">
    <source>
        <dbReference type="ARBA" id="ARBA00023160"/>
    </source>
</evidence>